<sequence>MVRWLALAAIARVALGDDWFDDCQPAGCIFPFTYYDVTYEACTDVVVLSPAPSSPAPSSPAPSEAPSRAPSLRPTNATVVAANAVDDDGLVFIASGGVAWSRSKKRSVWYRWILRSLGVLALGLLAVLEPILVVAESRVSDKQKRTMLLLSVCDTAFVICFLIELWYTRRVLFYVEVSVLTCAALSSAALLVRLRVVAPGLDLPADPRKRRLLLVIAGFVTLDPELIPLLPWRANARDRDDEGVVRLKRIGLKHFARSFPTVFSSRVSLALDLAKHGVTAVASVLALLAPSADSVIEFATLAASLASVCANGYRRYVLLRRSDEPPAPDEGKPRSSTGAASPVDFTPNPLSPDGGSVELPEAPPSTRRTSARASRTTPRRLGSGKRRSSAWRFGTPPLAKADETKRGDWTSAYTDEGHLYYYNAATGESSWEPPVV</sequence>
<gene>
    <name evidence="5" type="ORF">SO694_00031274</name>
</gene>
<dbReference type="InterPro" id="IPR036020">
    <property type="entry name" value="WW_dom_sf"/>
</dbReference>
<evidence type="ECO:0000256" key="3">
    <source>
        <dbReference type="SAM" id="SignalP"/>
    </source>
</evidence>
<keyword evidence="2" id="KW-0472">Membrane</keyword>
<dbReference type="PROSITE" id="PS01159">
    <property type="entry name" value="WW_DOMAIN_1"/>
    <property type="match status" value="1"/>
</dbReference>
<feature type="compositionally biased region" description="Basic and acidic residues" evidence="1">
    <location>
        <begin position="322"/>
        <end position="333"/>
    </location>
</feature>
<feature type="compositionally biased region" description="Low complexity" evidence="1">
    <location>
        <begin position="364"/>
        <end position="380"/>
    </location>
</feature>
<dbReference type="SMART" id="SM00456">
    <property type="entry name" value="WW"/>
    <property type="match status" value="1"/>
</dbReference>
<dbReference type="PROSITE" id="PS50020">
    <property type="entry name" value="WW_DOMAIN_2"/>
    <property type="match status" value="1"/>
</dbReference>
<feature type="transmembrane region" description="Helical" evidence="2">
    <location>
        <begin position="112"/>
        <end position="135"/>
    </location>
</feature>
<organism evidence="5 6">
    <name type="scientific">Aureococcus anophagefferens</name>
    <name type="common">Harmful bloom alga</name>
    <dbReference type="NCBI Taxonomy" id="44056"/>
    <lineage>
        <taxon>Eukaryota</taxon>
        <taxon>Sar</taxon>
        <taxon>Stramenopiles</taxon>
        <taxon>Ochrophyta</taxon>
        <taxon>Pelagophyceae</taxon>
        <taxon>Pelagomonadales</taxon>
        <taxon>Pelagomonadaceae</taxon>
        <taxon>Aureococcus</taxon>
    </lineage>
</organism>
<reference evidence="5 6" key="1">
    <citation type="submission" date="2024-03" db="EMBL/GenBank/DDBJ databases">
        <title>Aureococcus anophagefferens CCMP1851 and Kratosvirus quantuckense: Draft genome of a second virus-susceptible host strain in the model system.</title>
        <authorList>
            <person name="Chase E."/>
            <person name="Truchon A.R."/>
            <person name="Schepens W."/>
            <person name="Wilhelm S.W."/>
        </authorList>
    </citation>
    <scope>NUCLEOTIDE SEQUENCE [LARGE SCALE GENOMIC DNA]</scope>
    <source>
        <strain evidence="5 6">CCMP1851</strain>
    </source>
</reference>
<evidence type="ECO:0000256" key="1">
    <source>
        <dbReference type="SAM" id="MobiDB-lite"/>
    </source>
</evidence>
<keyword evidence="3" id="KW-0732">Signal</keyword>
<protein>
    <recommendedName>
        <fullName evidence="4">WW domain-containing protein</fullName>
    </recommendedName>
</protein>
<feature type="transmembrane region" description="Helical" evidence="2">
    <location>
        <begin position="147"/>
        <end position="167"/>
    </location>
</feature>
<dbReference type="SUPFAM" id="SSF51045">
    <property type="entry name" value="WW domain"/>
    <property type="match status" value="1"/>
</dbReference>
<accession>A0ABR1FJN4</accession>
<dbReference type="Gene3D" id="2.20.70.10">
    <property type="match status" value="1"/>
</dbReference>
<proteinExistence type="predicted"/>
<keyword evidence="6" id="KW-1185">Reference proteome</keyword>
<dbReference type="Pfam" id="PF00397">
    <property type="entry name" value="WW"/>
    <property type="match status" value="1"/>
</dbReference>
<feature type="signal peptide" evidence="3">
    <location>
        <begin position="1"/>
        <end position="16"/>
    </location>
</feature>
<dbReference type="CDD" id="cd00201">
    <property type="entry name" value="WW"/>
    <property type="match status" value="1"/>
</dbReference>
<feature type="transmembrane region" description="Helical" evidence="2">
    <location>
        <begin position="173"/>
        <end position="192"/>
    </location>
</feature>
<keyword evidence="2" id="KW-1133">Transmembrane helix</keyword>
<evidence type="ECO:0000313" key="5">
    <source>
        <dbReference type="EMBL" id="KAK7232078.1"/>
    </source>
</evidence>
<keyword evidence="2" id="KW-0812">Transmembrane</keyword>
<feature type="domain" description="WW" evidence="4">
    <location>
        <begin position="409"/>
        <end position="436"/>
    </location>
</feature>
<comment type="caution">
    <text evidence="5">The sequence shown here is derived from an EMBL/GenBank/DDBJ whole genome shotgun (WGS) entry which is preliminary data.</text>
</comment>
<evidence type="ECO:0000259" key="4">
    <source>
        <dbReference type="PROSITE" id="PS50020"/>
    </source>
</evidence>
<dbReference type="EMBL" id="JBBJCI010000371">
    <property type="protein sequence ID" value="KAK7232078.1"/>
    <property type="molecule type" value="Genomic_DNA"/>
</dbReference>
<feature type="chain" id="PRO_5046815535" description="WW domain-containing protein" evidence="3">
    <location>
        <begin position="17"/>
        <end position="436"/>
    </location>
</feature>
<name>A0ABR1FJN4_AURAN</name>
<dbReference type="Proteomes" id="UP001363151">
    <property type="component" value="Unassembled WGS sequence"/>
</dbReference>
<evidence type="ECO:0000256" key="2">
    <source>
        <dbReference type="SAM" id="Phobius"/>
    </source>
</evidence>
<evidence type="ECO:0000313" key="6">
    <source>
        <dbReference type="Proteomes" id="UP001363151"/>
    </source>
</evidence>
<feature type="region of interest" description="Disordered" evidence="1">
    <location>
        <begin position="322"/>
        <end position="405"/>
    </location>
</feature>
<dbReference type="InterPro" id="IPR001202">
    <property type="entry name" value="WW_dom"/>
</dbReference>